<dbReference type="PROSITE" id="PS51918">
    <property type="entry name" value="RADICAL_SAM"/>
    <property type="match status" value="1"/>
</dbReference>
<keyword evidence="2" id="KW-0479">Metal-binding</keyword>
<evidence type="ECO:0000313" key="7">
    <source>
        <dbReference type="Proteomes" id="UP001594351"/>
    </source>
</evidence>
<keyword evidence="1" id="KW-0949">S-adenosyl-L-methionine</keyword>
<keyword evidence="3" id="KW-0408">Iron</keyword>
<dbReference type="Proteomes" id="UP001594351">
    <property type="component" value="Unassembled WGS sequence"/>
</dbReference>
<name>A0ABV6YU97_UNCC1</name>
<comment type="caution">
    <text evidence="6">The sequence shown here is derived from an EMBL/GenBank/DDBJ whole genome shotgun (WGS) entry which is preliminary data.</text>
</comment>
<dbReference type="InterPro" id="IPR013785">
    <property type="entry name" value="Aldolase_TIM"/>
</dbReference>
<dbReference type="InterPro" id="IPR007197">
    <property type="entry name" value="rSAM"/>
</dbReference>
<evidence type="ECO:0000256" key="3">
    <source>
        <dbReference type="ARBA" id="ARBA00023004"/>
    </source>
</evidence>
<accession>A0ABV6YU97</accession>
<dbReference type="EMBL" id="JBHPBY010000059">
    <property type="protein sequence ID" value="MFC1849774.1"/>
    <property type="molecule type" value="Genomic_DNA"/>
</dbReference>
<dbReference type="InterPro" id="IPR006638">
    <property type="entry name" value="Elp3/MiaA/NifB-like_rSAM"/>
</dbReference>
<dbReference type="Pfam" id="PF04055">
    <property type="entry name" value="Radical_SAM"/>
    <property type="match status" value="1"/>
</dbReference>
<evidence type="ECO:0000256" key="1">
    <source>
        <dbReference type="ARBA" id="ARBA00022691"/>
    </source>
</evidence>
<dbReference type="InterPro" id="IPR058240">
    <property type="entry name" value="rSAM_sf"/>
</dbReference>
<dbReference type="SFLD" id="SFLDS00029">
    <property type="entry name" value="Radical_SAM"/>
    <property type="match status" value="1"/>
</dbReference>
<gene>
    <name evidence="6" type="ORF">ACFL27_06160</name>
</gene>
<dbReference type="CDD" id="cd01335">
    <property type="entry name" value="Radical_SAM"/>
    <property type="match status" value="1"/>
</dbReference>
<evidence type="ECO:0000313" key="6">
    <source>
        <dbReference type="EMBL" id="MFC1849774.1"/>
    </source>
</evidence>
<dbReference type="PANTHER" id="PTHR43288">
    <property type="entry name" value="BIOTIN SYNTHASE-RELATED PROTEIN, RADICAL SAM SUPERFAMILY"/>
    <property type="match status" value="1"/>
</dbReference>
<sequence length="462" mass="52941">MPTGIRDEYYKFFNKNGVKYPAAGNLSKPTIGRLSPGCRTCIEGTWSCIFINSVCTKHCFYCPAPQNDRNKQPVVPENLSFASAQDYIEYLKKFDFKGIAFSGGEPLLALDTLLEYMNEVKQCFGDTHYIWAYTNGDLVTGQNLSLLKKAGLNELRFDIIANNYDLTVVEKAVEYIDTVSVEIPAIPEDMDNLKSILKELEKIGVKYLNLHQLMKTEHNSENLNQRGYSLVNEKLYPDQTPIMESELAALEILKHALEMKSDLGIQYCSRCYKARFQGMAHRKRAALFCKDKKPDLTKTGYLRKVAINASTEEAAFIKSHVHETEWELTVEGESSKLVFPLHYFNVLLTENYHQAEVIYYEPHLAPTNNKTTVEESTEMVGGNNICFHKKEKIRTTLDNITSAFLFYKLFIEKINIELVKKELLNVYGSNDDSVGKILHDIKEFNDRFQEVEYLPPDLEPYD</sequence>
<organism evidence="6 7">
    <name type="scientific">candidate division CSSED10-310 bacterium</name>
    <dbReference type="NCBI Taxonomy" id="2855610"/>
    <lineage>
        <taxon>Bacteria</taxon>
        <taxon>Bacteria division CSSED10-310</taxon>
    </lineage>
</organism>
<feature type="domain" description="Radical SAM core" evidence="5">
    <location>
        <begin position="40"/>
        <end position="262"/>
    </location>
</feature>
<protein>
    <submittedName>
        <fullName evidence="6">Radical SAM protein</fullName>
    </submittedName>
</protein>
<dbReference type="SMART" id="SM00729">
    <property type="entry name" value="Elp3"/>
    <property type="match status" value="1"/>
</dbReference>
<dbReference type="Gene3D" id="3.20.20.70">
    <property type="entry name" value="Aldolase class I"/>
    <property type="match status" value="1"/>
</dbReference>
<evidence type="ECO:0000256" key="4">
    <source>
        <dbReference type="ARBA" id="ARBA00023014"/>
    </source>
</evidence>
<keyword evidence="4" id="KW-0411">Iron-sulfur</keyword>
<dbReference type="InterPro" id="IPR040087">
    <property type="entry name" value="MJ0021-like"/>
</dbReference>
<evidence type="ECO:0000259" key="5">
    <source>
        <dbReference type="PROSITE" id="PS51918"/>
    </source>
</evidence>
<proteinExistence type="predicted"/>
<evidence type="ECO:0000256" key="2">
    <source>
        <dbReference type="ARBA" id="ARBA00022723"/>
    </source>
</evidence>
<dbReference type="SUPFAM" id="SSF102114">
    <property type="entry name" value="Radical SAM enzymes"/>
    <property type="match status" value="1"/>
</dbReference>
<dbReference type="PANTHER" id="PTHR43288:SF1">
    <property type="entry name" value="GLYCYL-RADICAL ENZYME ACTIVATING ENZYME MJ0021-RELATED"/>
    <property type="match status" value="1"/>
</dbReference>
<dbReference type="SFLD" id="SFLDG01108">
    <property type="entry name" value="Uncharacterised_Radical_SAM_Su"/>
    <property type="match status" value="1"/>
</dbReference>
<reference evidence="6 7" key="1">
    <citation type="submission" date="2024-09" db="EMBL/GenBank/DDBJ databases">
        <title>Laminarin stimulates single cell rates of sulfate reduction while oxygen inhibits transcriptomic activity in coastal marine sediment.</title>
        <authorList>
            <person name="Lindsay M."/>
            <person name="Orcutt B."/>
            <person name="Emerson D."/>
            <person name="Stepanauskas R."/>
            <person name="D'Angelo T."/>
        </authorList>
    </citation>
    <scope>NUCLEOTIDE SEQUENCE [LARGE SCALE GENOMIC DNA]</scope>
    <source>
        <strain evidence="6">SAG AM-311-K15</strain>
    </source>
</reference>
<keyword evidence="7" id="KW-1185">Reference proteome</keyword>